<name>A0A1I5SZY6_9RHOB</name>
<proteinExistence type="predicted"/>
<sequence length="87" mass="10619">MLPHLHKVHLTDFRAHMARDLAFVRERLGHLWLMSHNRHVATIVPPRDGLLVEEFRKRSVDEVRRRQDALWEKWKRVQELDGSYDQW</sequence>
<dbReference type="STRING" id="441119.SAMN04488047_11255"/>
<evidence type="ECO:0000313" key="2">
    <source>
        <dbReference type="Proteomes" id="UP000199356"/>
    </source>
</evidence>
<reference evidence="1 2" key="1">
    <citation type="submission" date="2016-10" db="EMBL/GenBank/DDBJ databases">
        <authorList>
            <person name="de Groot N.N."/>
        </authorList>
    </citation>
    <scope>NUCLEOTIDE SEQUENCE [LARGE SCALE GENOMIC DNA]</scope>
    <source>
        <strain evidence="1 2">DSM 19547</strain>
    </source>
</reference>
<dbReference type="AlphaFoldDB" id="A0A1I5SZY6"/>
<evidence type="ECO:0000313" key="1">
    <source>
        <dbReference type="EMBL" id="SFP75776.1"/>
    </source>
</evidence>
<protein>
    <submittedName>
        <fullName evidence="1">Uncharacterized protein</fullName>
    </submittedName>
</protein>
<keyword evidence="2" id="KW-1185">Reference proteome</keyword>
<dbReference type="Proteomes" id="UP000199356">
    <property type="component" value="Unassembled WGS sequence"/>
</dbReference>
<organism evidence="1 2">
    <name type="scientific">Tranquillimonas alkanivorans</name>
    <dbReference type="NCBI Taxonomy" id="441119"/>
    <lineage>
        <taxon>Bacteria</taxon>
        <taxon>Pseudomonadati</taxon>
        <taxon>Pseudomonadota</taxon>
        <taxon>Alphaproteobacteria</taxon>
        <taxon>Rhodobacterales</taxon>
        <taxon>Roseobacteraceae</taxon>
        <taxon>Tranquillimonas</taxon>
    </lineage>
</organism>
<dbReference type="RefSeq" id="WP_093423355.1">
    <property type="nucleotide sequence ID" value="NZ_FOXA01000012.1"/>
</dbReference>
<gene>
    <name evidence="1" type="ORF">SAMN04488047_11255</name>
</gene>
<dbReference type="EMBL" id="FOXA01000012">
    <property type="protein sequence ID" value="SFP75776.1"/>
    <property type="molecule type" value="Genomic_DNA"/>
</dbReference>
<accession>A0A1I5SZY6</accession>
<dbReference type="OrthoDB" id="7872948at2"/>